<evidence type="ECO:0000256" key="10">
    <source>
        <dbReference type="PROSITE-ProRule" id="PRU00042"/>
    </source>
</evidence>
<dbReference type="GO" id="GO:0000785">
    <property type="term" value="C:chromatin"/>
    <property type="evidence" value="ECO:0007669"/>
    <property type="project" value="TreeGrafter"/>
</dbReference>
<dbReference type="FunFam" id="3.30.160.60:FF:001102">
    <property type="entry name" value="Transcription factor IIIA"/>
    <property type="match status" value="1"/>
</dbReference>
<dbReference type="PROSITE" id="PS00028">
    <property type="entry name" value="ZINC_FINGER_C2H2_1"/>
    <property type="match status" value="7"/>
</dbReference>
<dbReference type="GO" id="GO:0000981">
    <property type="term" value="F:DNA-binding transcription factor activity, RNA polymerase II-specific"/>
    <property type="evidence" value="ECO:0007669"/>
    <property type="project" value="TreeGrafter"/>
</dbReference>
<evidence type="ECO:0000313" key="13">
    <source>
        <dbReference type="Proteomes" id="UP000030742"/>
    </source>
</evidence>
<dbReference type="Proteomes" id="UP000030742">
    <property type="component" value="Unassembled WGS sequence"/>
</dbReference>
<dbReference type="PANTHER" id="PTHR14003">
    <property type="entry name" value="TRANSCRIPTIONAL REPRESSOR PROTEIN YY"/>
    <property type="match status" value="1"/>
</dbReference>
<dbReference type="GO" id="GO:0005667">
    <property type="term" value="C:transcription regulator complex"/>
    <property type="evidence" value="ECO:0007669"/>
    <property type="project" value="TreeGrafter"/>
</dbReference>
<sequence length="397" mass="44755">MDGDSQITVYPVLDKEEQLDSFMGEVSDNDIIYLKIEEQDEENPQSNPEPESSDTLSYVVQANSVLDASRVLNSGIKIVTLGDEQYFYIPPSSDKSGESSEVEPQFIATQAIEVDEESTVAHIEATSITEGIEEISELSEAEDGILKLEPYEMIMLDDVEGCKPVEAPKKFKCLYKGCENFYSTSKLLTVHLRNHINNKSFQCSYEGCGKKFATNYSLTTHWRTHTGEKPYACRVCLKSFKTSGDLLKHIRTHTGEKPFACPVEGCGKSFTTSNIRKVHVRSHTGERPYVCDYPNCGKAFASSTNYKNHARIHSGEKPFACHVKGCDKKFTEYSSLYKHQAVHQTNGEKNHECSYCKQKFKSERTLHVHQKVKHGILVSPDGIQFLDLELVGLEWPH</sequence>
<name>U4UTB2_DENPD</name>
<dbReference type="Pfam" id="PF00096">
    <property type="entry name" value="zf-C2H2"/>
    <property type="match status" value="4"/>
</dbReference>
<keyword evidence="5" id="KW-0862">Zinc</keyword>
<evidence type="ECO:0000256" key="1">
    <source>
        <dbReference type="ARBA" id="ARBA00004123"/>
    </source>
</evidence>
<dbReference type="OrthoDB" id="6077919at2759"/>
<dbReference type="SMART" id="SM00355">
    <property type="entry name" value="ZnF_C2H2"/>
    <property type="match status" value="7"/>
</dbReference>
<gene>
    <name evidence="12" type="ORF">D910_10642</name>
</gene>
<dbReference type="FunFam" id="3.30.160.60:FF:000125">
    <property type="entry name" value="Putative zinc finger protein 143"/>
    <property type="match status" value="1"/>
</dbReference>
<dbReference type="GO" id="GO:0031519">
    <property type="term" value="C:PcG protein complex"/>
    <property type="evidence" value="ECO:0007669"/>
    <property type="project" value="TreeGrafter"/>
</dbReference>
<evidence type="ECO:0000256" key="8">
    <source>
        <dbReference type="ARBA" id="ARBA00023163"/>
    </source>
</evidence>
<protein>
    <recommendedName>
        <fullName evidence="11">C2H2-type domain-containing protein</fullName>
    </recommendedName>
</protein>
<accession>U4UTB2</accession>
<keyword evidence="4 10" id="KW-0863">Zinc-finger</keyword>
<reference evidence="12 13" key="1">
    <citation type="journal article" date="2013" name="Genome Biol.">
        <title>Draft genome of the mountain pine beetle, Dendroctonus ponderosae Hopkins, a major forest pest.</title>
        <authorList>
            <person name="Keeling C.I."/>
            <person name="Yuen M.M."/>
            <person name="Liao N.Y."/>
            <person name="Docking T.R."/>
            <person name="Chan S.K."/>
            <person name="Taylor G.A."/>
            <person name="Palmquist D.L."/>
            <person name="Jackman S.D."/>
            <person name="Nguyen A."/>
            <person name="Li M."/>
            <person name="Henderson H."/>
            <person name="Janes J.K."/>
            <person name="Zhao Y."/>
            <person name="Pandoh P."/>
            <person name="Moore R."/>
            <person name="Sperling F.A."/>
            <person name="Huber D.P."/>
            <person name="Birol I."/>
            <person name="Jones S.J."/>
            <person name="Bohlmann J."/>
        </authorList>
    </citation>
    <scope>NUCLEOTIDE SEQUENCE</scope>
</reference>
<evidence type="ECO:0000256" key="7">
    <source>
        <dbReference type="ARBA" id="ARBA00023125"/>
    </source>
</evidence>
<dbReference type="SUPFAM" id="SSF57667">
    <property type="entry name" value="beta-beta-alpha zinc fingers"/>
    <property type="match status" value="3"/>
</dbReference>
<keyword evidence="6" id="KW-0805">Transcription regulation</keyword>
<feature type="domain" description="C2H2-type" evidence="11">
    <location>
        <begin position="319"/>
        <end position="348"/>
    </location>
</feature>
<evidence type="ECO:0000256" key="6">
    <source>
        <dbReference type="ARBA" id="ARBA00023015"/>
    </source>
</evidence>
<dbReference type="FunFam" id="3.30.160.60:FF:000072">
    <property type="entry name" value="zinc finger protein 143 isoform X1"/>
    <property type="match status" value="1"/>
</dbReference>
<dbReference type="PANTHER" id="PTHR14003:SF23">
    <property type="entry name" value="ZINC FINGER PROTEIN 143"/>
    <property type="match status" value="1"/>
</dbReference>
<dbReference type="EMBL" id="KB632354">
    <property type="protein sequence ID" value="ERL93350.1"/>
    <property type="molecule type" value="Genomic_DNA"/>
</dbReference>
<evidence type="ECO:0000256" key="3">
    <source>
        <dbReference type="ARBA" id="ARBA00022737"/>
    </source>
</evidence>
<keyword evidence="8" id="KW-0804">Transcription</keyword>
<dbReference type="AlphaFoldDB" id="U4UTB2"/>
<feature type="domain" description="C2H2-type" evidence="11">
    <location>
        <begin position="171"/>
        <end position="200"/>
    </location>
</feature>
<feature type="domain" description="C2H2-type" evidence="11">
    <location>
        <begin position="201"/>
        <end position="230"/>
    </location>
</feature>
<dbReference type="FunFam" id="3.30.160.60:FF:000071">
    <property type="entry name" value="Putative zinc finger protein 143"/>
    <property type="match status" value="1"/>
</dbReference>
<comment type="subcellular location">
    <subcellularLocation>
        <location evidence="1">Nucleus</location>
    </subcellularLocation>
</comment>
<feature type="domain" description="C2H2-type" evidence="11">
    <location>
        <begin position="351"/>
        <end position="374"/>
    </location>
</feature>
<dbReference type="PROSITE" id="PS50157">
    <property type="entry name" value="ZINC_FINGER_C2H2_2"/>
    <property type="match status" value="7"/>
</dbReference>
<evidence type="ECO:0000259" key="11">
    <source>
        <dbReference type="PROSITE" id="PS50157"/>
    </source>
</evidence>
<evidence type="ECO:0000256" key="5">
    <source>
        <dbReference type="ARBA" id="ARBA00022833"/>
    </source>
</evidence>
<feature type="domain" description="C2H2-type" evidence="11">
    <location>
        <begin position="231"/>
        <end position="258"/>
    </location>
</feature>
<evidence type="ECO:0000256" key="4">
    <source>
        <dbReference type="ARBA" id="ARBA00022771"/>
    </source>
</evidence>
<proteinExistence type="predicted"/>
<keyword evidence="3" id="KW-0677">Repeat</keyword>
<dbReference type="GO" id="GO:0000978">
    <property type="term" value="F:RNA polymerase II cis-regulatory region sequence-specific DNA binding"/>
    <property type="evidence" value="ECO:0007669"/>
    <property type="project" value="TreeGrafter"/>
</dbReference>
<feature type="domain" description="C2H2-type" evidence="11">
    <location>
        <begin position="259"/>
        <end position="288"/>
    </location>
</feature>
<organism evidence="12 13">
    <name type="scientific">Dendroctonus ponderosae</name>
    <name type="common">Mountain pine beetle</name>
    <dbReference type="NCBI Taxonomy" id="77166"/>
    <lineage>
        <taxon>Eukaryota</taxon>
        <taxon>Metazoa</taxon>
        <taxon>Ecdysozoa</taxon>
        <taxon>Arthropoda</taxon>
        <taxon>Hexapoda</taxon>
        <taxon>Insecta</taxon>
        <taxon>Pterygota</taxon>
        <taxon>Neoptera</taxon>
        <taxon>Endopterygota</taxon>
        <taxon>Coleoptera</taxon>
        <taxon>Polyphaga</taxon>
        <taxon>Cucujiformia</taxon>
        <taxon>Curculionidae</taxon>
        <taxon>Scolytinae</taxon>
        <taxon>Dendroctonus</taxon>
    </lineage>
</organism>
<dbReference type="GO" id="GO:0008270">
    <property type="term" value="F:zinc ion binding"/>
    <property type="evidence" value="ECO:0007669"/>
    <property type="project" value="UniProtKB-KW"/>
</dbReference>
<keyword evidence="2" id="KW-0479">Metal-binding</keyword>
<evidence type="ECO:0000256" key="2">
    <source>
        <dbReference type="ARBA" id="ARBA00022723"/>
    </source>
</evidence>
<dbReference type="FunFam" id="3.30.160.60:FF:000349">
    <property type="entry name" value="metal regulatory transcription factor 1"/>
    <property type="match status" value="1"/>
</dbReference>
<evidence type="ECO:0000256" key="9">
    <source>
        <dbReference type="ARBA" id="ARBA00023242"/>
    </source>
</evidence>
<dbReference type="InterPro" id="IPR013087">
    <property type="entry name" value="Znf_C2H2_type"/>
</dbReference>
<feature type="domain" description="C2H2-type" evidence="11">
    <location>
        <begin position="289"/>
        <end position="318"/>
    </location>
</feature>
<dbReference type="Gene3D" id="3.30.160.60">
    <property type="entry name" value="Classic Zinc Finger"/>
    <property type="match status" value="5"/>
</dbReference>
<keyword evidence="7" id="KW-0238">DNA-binding</keyword>
<evidence type="ECO:0000313" key="12">
    <source>
        <dbReference type="EMBL" id="ERL93350.1"/>
    </source>
</evidence>
<dbReference type="InterPro" id="IPR036236">
    <property type="entry name" value="Znf_C2H2_sf"/>
</dbReference>
<keyword evidence="9" id="KW-0539">Nucleus</keyword>